<evidence type="ECO:0000256" key="1">
    <source>
        <dbReference type="SAM" id="MobiDB-lite"/>
    </source>
</evidence>
<dbReference type="GeneID" id="112277443"/>
<dbReference type="AlphaFoldDB" id="A9RQI4"/>
<dbReference type="Gramene" id="Pp3c2_28280V3.1">
    <property type="protein sequence ID" value="Pp3c2_28280V3.1"/>
    <property type="gene ID" value="Pp3c2_28280"/>
</dbReference>
<protein>
    <submittedName>
        <fullName evidence="2 3">Uncharacterized protein</fullName>
    </submittedName>
</protein>
<feature type="region of interest" description="Disordered" evidence="1">
    <location>
        <begin position="19"/>
        <end position="52"/>
    </location>
</feature>
<evidence type="ECO:0000313" key="2">
    <source>
        <dbReference type="EMBL" id="PNR60521.1"/>
    </source>
</evidence>
<reference evidence="3" key="3">
    <citation type="submission" date="2020-12" db="UniProtKB">
        <authorList>
            <consortium name="EnsemblPlants"/>
        </authorList>
    </citation>
    <scope>IDENTIFICATION</scope>
</reference>
<gene>
    <name evidence="3" type="primary">LOC112277443</name>
    <name evidence="2" type="ORF">PHYPA_003314</name>
</gene>
<evidence type="ECO:0000313" key="4">
    <source>
        <dbReference type="Proteomes" id="UP000006727"/>
    </source>
</evidence>
<evidence type="ECO:0000313" key="3">
    <source>
        <dbReference type="EnsemblPlants" id="Pp3c2_28280V3.1"/>
    </source>
</evidence>
<dbReference type="eggNOG" id="ENOG502QVVC">
    <property type="taxonomic scope" value="Eukaryota"/>
</dbReference>
<dbReference type="Pfam" id="PF04749">
    <property type="entry name" value="PLAC8"/>
    <property type="match status" value="1"/>
</dbReference>
<organism evidence="2">
    <name type="scientific">Physcomitrium patens</name>
    <name type="common">Spreading-leaved earth moss</name>
    <name type="synonym">Physcomitrella patens</name>
    <dbReference type="NCBI Taxonomy" id="3218"/>
    <lineage>
        <taxon>Eukaryota</taxon>
        <taxon>Viridiplantae</taxon>
        <taxon>Streptophyta</taxon>
        <taxon>Embryophyta</taxon>
        <taxon>Bryophyta</taxon>
        <taxon>Bryophytina</taxon>
        <taxon>Bryopsida</taxon>
        <taxon>Funariidae</taxon>
        <taxon>Funariales</taxon>
        <taxon>Funariaceae</taxon>
        <taxon>Physcomitrium</taxon>
    </lineage>
</organism>
<name>A9RQI4_PHYPA</name>
<dbReference type="RefSeq" id="XP_024365562.1">
    <property type="nucleotide sequence ID" value="XM_024509794.2"/>
</dbReference>
<dbReference type="HOGENOM" id="CLU_076224_0_0_1"/>
<sequence length="231" mass="25811">MNKDQEQALAEQEGLLDECKLYRGEKEPDTKEPLTQEDEEDTVTGLPVGPGPATTVVSAQMPRTPWSTGLFQCLGNGDGHFSSDLEVCVLGFAAPCVLYGSNMERLYPAPRVFVDHCLHYSWLYFLGSLLFNANNIAPWSSVNSRVALRQKYNLEGYGNYCLGCCANPSEETRERCDSVCDLFIHGLFCLHPFALAQEARELRRRTLHPANQPYLVITMAPPTEQSMSNQI</sequence>
<dbReference type="PaxDb" id="3218-PP1S22_241V6.2"/>
<keyword evidence="4" id="KW-1185">Reference proteome</keyword>
<accession>A9RQI4</accession>
<dbReference type="RefSeq" id="XP_024365543.1">
    <property type="nucleotide sequence ID" value="XM_024509775.2"/>
</dbReference>
<dbReference type="InterPro" id="IPR006461">
    <property type="entry name" value="PLAC_motif_containing"/>
</dbReference>
<dbReference type="RefSeq" id="XP_024365552.1">
    <property type="nucleotide sequence ID" value="XM_024509784.2"/>
</dbReference>
<proteinExistence type="predicted"/>
<dbReference type="EnsemblPlants" id="Pp3c2_28280V3.1">
    <property type="protein sequence ID" value="Pp3c2_28280V3.1"/>
    <property type="gene ID" value="Pp3c2_28280"/>
</dbReference>
<reference evidence="2 4" key="1">
    <citation type="journal article" date="2008" name="Science">
        <title>The Physcomitrella genome reveals evolutionary insights into the conquest of land by plants.</title>
        <authorList>
            <person name="Rensing S."/>
            <person name="Lang D."/>
            <person name="Zimmer A."/>
            <person name="Terry A."/>
            <person name="Salamov A."/>
            <person name="Shapiro H."/>
            <person name="Nishiyama T."/>
            <person name="Perroud P.-F."/>
            <person name="Lindquist E."/>
            <person name="Kamisugi Y."/>
            <person name="Tanahashi T."/>
            <person name="Sakakibara K."/>
            <person name="Fujita T."/>
            <person name="Oishi K."/>
            <person name="Shin-I T."/>
            <person name="Kuroki Y."/>
            <person name="Toyoda A."/>
            <person name="Suzuki Y."/>
            <person name="Hashimoto A."/>
            <person name="Yamaguchi K."/>
            <person name="Sugano A."/>
            <person name="Kohara Y."/>
            <person name="Fujiyama A."/>
            <person name="Anterola A."/>
            <person name="Aoki S."/>
            <person name="Ashton N."/>
            <person name="Barbazuk W.B."/>
            <person name="Barker E."/>
            <person name="Bennetzen J."/>
            <person name="Bezanilla M."/>
            <person name="Blankenship R."/>
            <person name="Cho S.H."/>
            <person name="Dutcher S."/>
            <person name="Estelle M."/>
            <person name="Fawcett J.A."/>
            <person name="Gundlach H."/>
            <person name="Hanada K."/>
            <person name="Heyl A."/>
            <person name="Hicks K.A."/>
            <person name="Hugh J."/>
            <person name="Lohr M."/>
            <person name="Mayer K."/>
            <person name="Melkozernov A."/>
            <person name="Murata T."/>
            <person name="Nelson D."/>
            <person name="Pils B."/>
            <person name="Prigge M."/>
            <person name="Reiss B."/>
            <person name="Renner T."/>
            <person name="Rombauts S."/>
            <person name="Rushton P."/>
            <person name="Sanderfoot A."/>
            <person name="Schween G."/>
            <person name="Shiu S.-H."/>
            <person name="Stueber K."/>
            <person name="Theodoulou F.L."/>
            <person name="Tu H."/>
            <person name="Van de Peer Y."/>
            <person name="Verrier P.J."/>
            <person name="Waters E."/>
            <person name="Wood A."/>
            <person name="Yang L."/>
            <person name="Cove D."/>
            <person name="Cuming A."/>
            <person name="Hasebe M."/>
            <person name="Lucas S."/>
            <person name="Mishler D.B."/>
            <person name="Reski R."/>
            <person name="Grigoriev I."/>
            <person name="Quatrano R.S."/>
            <person name="Boore J.L."/>
        </authorList>
    </citation>
    <scope>NUCLEOTIDE SEQUENCE [LARGE SCALE GENOMIC DNA]</scope>
    <source>
        <strain evidence="3 4">cv. Gransden 2004</strain>
    </source>
</reference>
<dbReference type="EMBL" id="ABEU02000002">
    <property type="protein sequence ID" value="PNR60521.1"/>
    <property type="molecule type" value="Genomic_DNA"/>
</dbReference>
<feature type="compositionally biased region" description="Basic and acidic residues" evidence="1">
    <location>
        <begin position="19"/>
        <end position="34"/>
    </location>
</feature>
<dbReference type="Proteomes" id="UP000006727">
    <property type="component" value="Chromosome 2"/>
</dbReference>
<reference evidence="2 4" key="2">
    <citation type="journal article" date="2018" name="Plant J.">
        <title>The Physcomitrella patens chromosome-scale assembly reveals moss genome structure and evolution.</title>
        <authorList>
            <person name="Lang D."/>
            <person name="Ullrich K.K."/>
            <person name="Murat F."/>
            <person name="Fuchs J."/>
            <person name="Jenkins J."/>
            <person name="Haas F.B."/>
            <person name="Piednoel M."/>
            <person name="Gundlach H."/>
            <person name="Van Bel M."/>
            <person name="Meyberg R."/>
            <person name="Vives C."/>
            <person name="Morata J."/>
            <person name="Symeonidi A."/>
            <person name="Hiss M."/>
            <person name="Muchero W."/>
            <person name="Kamisugi Y."/>
            <person name="Saleh O."/>
            <person name="Blanc G."/>
            <person name="Decker E.L."/>
            <person name="van Gessel N."/>
            <person name="Grimwood J."/>
            <person name="Hayes R.D."/>
            <person name="Graham S.W."/>
            <person name="Gunter L.E."/>
            <person name="McDaniel S.F."/>
            <person name="Hoernstein S.N.W."/>
            <person name="Larsson A."/>
            <person name="Li F.W."/>
            <person name="Perroud P.F."/>
            <person name="Phillips J."/>
            <person name="Ranjan P."/>
            <person name="Rokshar D.S."/>
            <person name="Rothfels C.J."/>
            <person name="Schneider L."/>
            <person name="Shu S."/>
            <person name="Stevenson D.W."/>
            <person name="Thummler F."/>
            <person name="Tillich M."/>
            <person name="Villarreal Aguilar J.C."/>
            <person name="Widiez T."/>
            <person name="Wong G.K."/>
            <person name="Wymore A."/>
            <person name="Zhang Y."/>
            <person name="Zimmer A.D."/>
            <person name="Quatrano R.S."/>
            <person name="Mayer K.F.X."/>
            <person name="Goodstein D."/>
            <person name="Casacuberta J.M."/>
            <person name="Vandepoele K."/>
            <person name="Reski R."/>
            <person name="Cuming A.C."/>
            <person name="Tuskan G.A."/>
            <person name="Maumus F."/>
            <person name="Salse J."/>
            <person name="Schmutz J."/>
            <person name="Rensing S.A."/>
        </authorList>
    </citation>
    <scope>NUCLEOTIDE SEQUENCE [LARGE SCALE GENOMIC DNA]</scope>
    <source>
        <strain evidence="3 4">cv. Gransden 2004</strain>
    </source>
</reference>
<dbReference type="PANTHER" id="PTHR15907">
    <property type="entry name" value="DUF614 FAMILY PROTEIN-RELATED"/>
    <property type="match status" value="1"/>
</dbReference>